<accession>A0A317VKP1</accession>
<dbReference type="CDD" id="cd02231">
    <property type="entry name" value="cupin_BLL6423-like"/>
    <property type="match status" value="1"/>
</dbReference>
<dbReference type="RefSeq" id="XP_025388302.1">
    <property type="nucleotide sequence ID" value="XM_025531276.1"/>
</dbReference>
<evidence type="ECO:0000259" key="2">
    <source>
        <dbReference type="Pfam" id="PF07883"/>
    </source>
</evidence>
<comment type="caution">
    <text evidence="3">The sequence shown here is derived from an EMBL/GenBank/DDBJ whole genome shotgun (WGS) entry which is preliminary data.</text>
</comment>
<feature type="domain" description="Cupin type-2" evidence="2">
    <location>
        <begin position="160"/>
        <end position="228"/>
    </location>
</feature>
<dbReference type="Pfam" id="PF07883">
    <property type="entry name" value="Cupin_2"/>
    <property type="match status" value="1"/>
</dbReference>
<evidence type="ECO:0000256" key="1">
    <source>
        <dbReference type="SAM" id="MobiDB-lite"/>
    </source>
</evidence>
<dbReference type="PANTHER" id="PTHR36156">
    <property type="entry name" value="SLR2101 PROTEIN"/>
    <property type="match status" value="1"/>
</dbReference>
<name>A0A317VKP1_ASPEC</name>
<dbReference type="InterPro" id="IPR013096">
    <property type="entry name" value="Cupin_2"/>
</dbReference>
<evidence type="ECO:0000313" key="3">
    <source>
        <dbReference type="EMBL" id="PWY73498.1"/>
    </source>
</evidence>
<feature type="region of interest" description="Disordered" evidence="1">
    <location>
        <begin position="239"/>
        <end position="261"/>
    </location>
</feature>
<dbReference type="AlphaFoldDB" id="A0A317VKP1"/>
<proteinExistence type="predicted"/>
<dbReference type="InterPro" id="IPR011051">
    <property type="entry name" value="RmlC_Cupin_sf"/>
</dbReference>
<dbReference type="GeneID" id="37053238"/>
<dbReference type="InterPro" id="IPR014710">
    <property type="entry name" value="RmlC-like_jellyroll"/>
</dbReference>
<feature type="compositionally biased region" description="Basic and acidic residues" evidence="1">
    <location>
        <begin position="239"/>
        <end position="249"/>
    </location>
</feature>
<dbReference type="InterPro" id="IPR047142">
    <property type="entry name" value="OryJ/VirC-like"/>
</dbReference>
<dbReference type="PANTHER" id="PTHR36156:SF2">
    <property type="entry name" value="CUPIN TYPE-2 DOMAIN-CONTAINING PROTEIN"/>
    <property type="match status" value="1"/>
</dbReference>
<dbReference type="OrthoDB" id="5840532at2759"/>
<protein>
    <recommendedName>
        <fullName evidence="2">Cupin type-2 domain-containing protein</fullName>
    </recommendedName>
</protein>
<gene>
    <name evidence="3" type="ORF">BO83DRAFT_378527</name>
</gene>
<reference evidence="3" key="1">
    <citation type="submission" date="2016-12" db="EMBL/GenBank/DDBJ databases">
        <title>The genomes of Aspergillus section Nigri reveals drivers in fungal speciation.</title>
        <authorList>
            <consortium name="DOE Joint Genome Institute"/>
            <person name="Vesth T.C."/>
            <person name="Nybo J."/>
            <person name="Theobald S."/>
            <person name="Brandl J."/>
            <person name="Frisvad J.C."/>
            <person name="Nielsen K.F."/>
            <person name="Lyhne E.K."/>
            <person name="Kogle M.E."/>
            <person name="Kuo A."/>
            <person name="Riley R."/>
            <person name="Clum A."/>
            <person name="Nolan M."/>
            <person name="Lipzen A."/>
            <person name="Salamov A."/>
            <person name="Henrissat B."/>
            <person name="Wiebenga A."/>
            <person name="De vries R.P."/>
            <person name="Grigoriev I.V."/>
            <person name="Mortensen U.H."/>
            <person name="Andersen M.R."/>
            <person name="Baker S.E."/>
        </authorList>
    </citation>
    <scope>NUCLEOTIDE SEQUENCE</scope>
    <source>
        <strain evidence="3">CBS 122712</strain>
    </source>
</reference>
<evidence type="ECO:0000313" key="4">
    <source>
        <dbReference type="Proteomes" id="UP000246171"/>
    </source>
</evidence>
<dbReference type="EMBL" id="MSFU01000012">
    <property type="protein sequence ID" value="PWY73498.1"/>
    <property type="molecule type" value="Genomic_DNA"/>
</dbReference>
<organism evidence="3 4">
    <name type="scientific">Aspergillus eucalypticola (strain CBS 122712 / IBT 29274)</name>
    <dbReference type="NCBI Taxonomy" id="1448314"/>
    <lineage>
        <taxon>Eukaryota</taxon>
        <taxon>Fungi</taxon>
        <taxon>Dikarya</taxon>
        <taxon>Ascomycota</taxon>
        <taxon>Pezizomycotina</taxon>
        <taxon>Eurotiomycetes</taxon>
        <taxon>Eurotiomycetidae</taxon>
        <taxon>Eurotiales</taxon>
        <taxon>Aspergillaceae</taxon>
        <taxon>Aspergillus</taxon>
        <taxon>Aspergillus subgen. Circumdati</taxon>
    </lineage>
</organism>
<dbReference type="SUPFAM" id="SSF51182">
    <property type="entry name" value="RmlC-like cupins"/>
    <property type="match status" value="1"/>
</dbReference>
<keyword evidence="4" id="KW-1185">Reference proteome</keyword>
<dbReference type="Proteomes" id="UP000246171">
    <property type="component" value="Unassembled WGS sequence"/>
</dbReference>
<dbReference type="VEuPathDB" id="FungiDB:BO83DRAFT_378527"/>
<sequence length="261" mass="28342">MHNIVINLGLSFLRTNHIVPAHLAYRQPATSGGGSADSSRSQQHLYPSPSVQLFVPKTFLSHSTKTPTLTKPPTMAVPSGLPNYTRHITSHNSSGEAIIHSSTPGDWTSIGEDRFGFSVAYTTSSFPPDLNNDADISSHTAKMESKNLGLVNPNGTVCRVVDFAPNTDPFMHRTRSLDYGVVLEGEIIMELDSGENVLMKKGDIAVQRGTMHGWRNPSKENWTRMLFVLQDCKPISAEDGKQLGEDLGKSSDLPPSDGANA</sequence>
<dbReference type="Gene3D" id="2.60.120.10">
    <property type="entry name" value="Jelly Rolls"/>
    <property type="match status" value="1"/>
</dbReference>